<evidence type="ECO:0000256" key="6">
    <source>
        <dbReference type="ARBA" id="ARBA00023001"/>
    </source>
</evidence>
<evidence type="ECO:0000256" key="10">
    <source>
        <dbReference type="RuleBase" id="RU361153"/>
    </source>
</evidence>
<reference evidence="14 15" key="1">
    <citation type="submission" date="2017-12" db="EMBL/GenBank/DDBJ databases">
        <title>Gene loss provides genomic basis for host adaptation in cereal stripe rust fungi.</title>
        <authorList>
            <person name="Xia C."/>
        </authorList>
    </citation>
    <scope>NUCLEOTIDE SEQUENCE [LARGE SCALE GENOMIC DNA]</scope>
    <source>
        <strain evidence="14 15">93TX-2</strain>
    </source>
</reference>
<dbReference type="InterPro" id="IPR017853">
    <property type="entry name" value="GH"/>
</dbReference>
<protein>
    <recommendedName>
        <fullName evidence="3">cellulase</fullName>
        <ecNumber evidence="3">3.2.1.4</ecNumber>
    </recommendedName>
</protein>
<keyword evidence="5 10" id="KW-0378">Hydrolase</keyword>
<dbReference type="Gene3D" id="3.20.20.80">
    <property type="entry name" value="Glycosidases"/>
    <property type="match status" value="1"/>
</dbReference>
<organism evidence="14 15">
    <name type="scientific">Puccinia striiformis</name>
    <dbReference type="NCBI Taxonomy" id="27350"/>
    <lineage>
        <taxon>Eukaryota</taxon>
        <taxon>Fungi</taxon>
        <taxon>Dikarya</taxon>
        <taxon>Basidiomycota</taxon>
        <taxon>Pucciniomycotina</taxon>
        <taxon>Pucciniomycetes</taxon>
        <taxon>Pucciniales</taxon>
        <taxon>Pucciniaceae</taxon>
        <taxon>Puccinia</taxon>
    </lineage>
</organism>
<keyword evidence="8 10" id="KW-0326">Glycosidase</keyword>
<feature type="domain" description="Glycoside hydrolase family 5" evidence="13">
    <location>
        <begin position="89"/>
        <end position="338"/>
    </location>
</feature>
<reference evidence="15" key="2">
    <citation type="journal article" date="2018" name="BMC Genomics">
        <title>Genomic insights into host adaptation between the wheat stripe rust pathogen (Puccinia striiformis f. sp. tritici) and the barley stripe rust pathogen (Puccinia striiformis f. sp. hordei).</title>
        <authorList>
            <person name="Xia C."/>
            <person name="Wang M."/>
            <person name="Yin C."/>
            <person name="Cornejo O.E."/>
            <person name="Hulbert S.H."/>
            <person name="Chen X."/>
        </authorList>
    </citation>
    <scope>NUCLEOTIDE SEQUENCE [LARGE SCALE GENOMIC DNA]</scope>
    <source>
        <strain evidence="15">93TX-2</strain>
    </source>
</reference>
<evidence type="ECO:0000256" key="3">
    <source>
        <dbReference type="ARBA" id="ARBA00012601"/>
    </source>
</evidence>
<comment type="similarity">
    <text evidence="2 10">Belongs to the glycosyl hydrolase 5 (cellulase A) family.</text>
</comment>
<evidence type="ECO:0000256" key="9">
    <source>
        <dbReference type="ARBA" id="ARBA00023326"/>
    </source>
</evidence>
<dbReference type="AlphaFoldDB" id="A0A2S4WKG3"/>
<dbReference type="GO" id="GO:0030245">
    <property type="term" value="P:cellulose catabolic process"/>
    <property type="evidence" value="ECO:0007669"/>
    <property type="project" value="UniProtKB-KW"/>
</dbReference>
<dbReference type="GO" id="GO:0008810">
    <property type="term" value="F:cellulase activity"/>
    <property type="evidence" value="ECO:0007669"/>
    <property type="project" value="UniProtKB-EC"/>
</dbReference>
<evidence type="ECO:0000313" key="15">
    <source>
        <dbReference type="Proteomes" id="UP000238274"/>
    </source>
</evidence>
<reference evidence="15" key="3">
    <citation type="journal article" date="2018" name="Mol. Plant Microbe Interact.">
        <title>Genome sequence resources for the wheat stripe rust pathogen (Puccinia striiformis f. sp. tritici) and the barley stripe rust pathogen (Puccinia striiformis f. sp. hordei).</title>
        <authorList>
            <person name="Xia C."/>
            <person name="Wang M."/>
            <person name="Yin C."/>
            <person name="Cornejo O.E."/>
            <person name="Hulbert S.H."/>
            <person name="Chen X."/>
        </authorList>
    </citation>
    <scope>NUCLEOTIDE SEQUENCE [LARGE SCALE GENOMIC DNA]</scope>
    <source>
        <strain evidence="15">93TX-2</strain>
    </source>
</reference>
<evidence type="ECO:0000256" key="8">
    <source>
        <dbReference type="ARBA" id="ARBA00023295"/>
    </source>
</evidence>
<evidence type="ECO:0000256" key="4">
    <source>
        <dbReference type="ARBA" id="ARBA00022729"/>
    </source>
</evidence>
<keyword evidence="15" id="KW-1185">Reference proteome</keyword>
<evidence type="ECO:0000256" key="1">
    <source>
        <dbReference type="ARBA" id="ARBA00000966"/>
    </source>
</evidence>
<evidence type="ECO:0000259" key="13">
    <source>
        <dbReference type="Pfam" id="PF00150"/>
    </source>
</evidence>
<feature type="signal peptide" evidence="12">
    <location>
        <begin position="1"/>
        <end position="27"/>
    </location>
</feature>
<evidence type="ECO:0000256" key="12">
    <source>
        <dbReference type="SAM" id="SignalP"/>
    </source>
</evidence>
<dbReference type="InterPro" id="IPR001547">
    <property type="entry name" value="Glyco_hydro_5"/>
</dbReference>
<gene>
    <name evidence="14" type="ORF">PSHT_01486</name>
</gene>
<dbReference type="EMBL" id="PKSM01000012">
    <property type="protein sequence ID" value="POW22232.1"/>
    <property type="molecule type" value="Genomic_DNA"/>
</dbReference>
<dbReference type="EC" id="3.2.1.4" evidence="3"/>
<dbReference type="PANTHER" id="PTHR34142">
    <property type="entry name" value="ENDO-BETA-1,4-GLUCANASE A"/>
    <property type="match status" value="1"/>
</dbReference>
<dbReference type="Proteomes" id="UP000238274">
    <property type="component" value="Unassembled WGS sequence"/>
</dbReference>
<comment type="caution">
    <text evidence="14">The sequence shown here is derived from an EMBL/GenBank/DDBJ whole genome shotgun (WGS) entry which is preliminary data.</text>
</comment>
<keyword evidence="6" id="KW-0136">Cellulose degradation</keyword>
<dbReference type="PANTHER" id="PTHR34142:SF1">
    <property type="entry name" value="GLYCOSIDE HYDROLASE FAMILY 5 DOMAIN-CONTAINING PROTEIN"/>
    <property type="match status" value="1"/>
</dbReference>
<dbReference type="Pfam" id="PF00150">
    <property type="entry name" value="Cellulase"/>
    <property type="match status" value="1"/>
</dbReference>
<name>A0A2S4WKG3_9BASI</name>
<dbReference type="VEuPathDB" id="FungiDB:PSTT_14882"/>
<comment type="catalytic activity">
    <reaction evidence="1">
        <text>Endohydrolysis of (1-&gt;4)-beta-D-glucosidic linkages in cellulose, lichenin and cereal beta-D-glucans.</text>
        <dbReference type="EC" id="3.2.1.4"/>
    </reaction>
</comment>
<keyword evidence="7" id="KW-0119">Carbohydrate metabolism</keyword>
<dbReference type="OrthoDB" id="5823761at2759"/>
<evidence type="ECO:0000256" key="2">
    <source>
        <dbReference type="ARBA" id="ARBA00005641"/>
    </source>
</evidence>
<keyword evidence="9" id="KW-0624">Polysaccharide degradation</keyword>
<keyword evidence="4 12" id="KW-0732">Signal</keyword>
<evidence type="ECO:0000256" key="11">
    <source>
        <dbReference type="SAM" id="MobiDB-lite"/>
    </source>
</evidence>
<feature type="region of interest" description="Disordered" evidence="11">
    <location>
        <begin position="375"/>
        <end position="406"/>
    </location>
</feature>
<proteinExistence type="inferred from homology"/>
<feature type="chain" id="PRO_5015479241" description="cellulase" evidence="12">
    <location>
        <begin position="28"/>
        <end position="406"/>
    </location>
</feature>
<feature type="compositionally biased region" description="Basic residues" evidence="11">
    <location>
        <begin position="393"/>
        <end position="406"/>
    </location>
</feature>
<dbReference type="VEuPathDB" id="FungiDB:PSHT_01486"/>
<evidence type="ECO:0000256" key="5">
    <source>
        <dbReference type="ARBA" id="ARBA00022801"/>
    </source>
</evidence>
<dbReference type="FunFam" id="3.20.20.80:FF:000124">
    <property type="entry name" value="Exported cellulase"/>
    <property type="match status" value="1"/>
</dbReference>
<dbReference type="SUPFAM" id="SSF51445">
    <property type="entry name" value="(Trans)glycosidases"/>
    <property type="match status" value="1"/>
</dbReference>
<evidence type="ECO:0000313" key="14">
    <source>
        <dbReference type="EMBL" id="POW22232.1"/>
    </source>
</evidence>
<evidence type="ECO:0000256" key="7">
    <source>
        <dbReference type="ARBA" id="ARBA00023277"/>
    </source>
</evidence>
<sequence>MAVKQNTFWQGFFTLFTILSFFSGATAKEKTPGTSDTPPQTTFVLPRMVGASNSPLTTKKHLLFSKINLAGFDFGAQTNGQYTSNTNPAMPPPDSQIPHFLAQNVNFFRVPVAWEFLQPEMNGKLNDANLKTYQTFIEKITTGGAYVAIDLHSFARYKGQIVGESSSTPASALVSLWSQLGAVFKDNPLVMFGLSNEPHDLDITKWATTVQAVVTKLRTDKIENILLIPGTDYTSLKAFPEWYKAMKVVKNPDGSFEKLIFEAHRYLDPDNSGKSAECSESHADEVLKAAELLKADNRQILLGETGGGNTASCMKLLPELAKAVTEAYPVFGGFALWAAGAFDDKYELVTTVKDASSPTGWKDLGNWKSIVQFIPPKGSEKATKSTKSTSGKPKTKKKSACRRQLL</sequence>
<accession>A0A2S4WKG3</accession>